<dbReference type="InterPro" id="IPR027417">
    <property type="entry name" value="P-loop_NTPase"/>
</dbReference>
<accession>A0A937F561</accession>
<dbReference type="Gene3D" id="3.40.50.300">
    <property type="entry name" value="P-loop containing nucleotide triphosphate hydrolases"/>
    <property type="match status" value="1"/>
</dbReference>
<dbReference type="Proteomes" id="UP000659388">
    <property type="component" value="Unassembled WGS sequence"/>
</dbReference>
<dbReference type="Pfam" id="PF00005">
    <property type="entry name" value="ABC_tran"/>
    <property type="match status" value="1"/>
</dbReference>
<keyword evidence="7" id="KW-1185">Reference proteome</keyword>
<keyword evidence="3" id="KW-0547">Nucleotide-binding</keyword>
<sequence length="300" mass="33756">MIEVQHLSKFYNDQKVVDDVSFTVAQGEVLVLLGTSGSGKTTTLKMINQLVEKSSGSVLIHGKNTETYKAHELRRKIGYVIQSIGLFPHYTIHENIATVPELLNWPKHKINSRVKELLMLTGLPENMATKKPHELSGGQQQRVGIARALAADPDVILLDEPFGALDPITRSELQHEFKTLNSDLQKAMVLVTHDVLEAVILGDKIALMDQGKIQQIGTPSDLIFEPANDFVKKFLAQNRIQLELHVIRLNDLQKFTSLRLSTKEDALCTLAEYLSKNDDDEILKTYFNYRDKIISAYGKH</sequence>
<feature type="domain" description="ABC transporter" evidence="5">
    <location>
        <begin position="2"/>
        <end position="235"/>
    </location>
</feature>
<dbReference type="EMBL" id="JAESIY010000001">
    <property type="protein sequence ID" value="MBL3654525.1"/>
    <property type="molecule type" value="Genomic_DNA"/>
</dbReference>
<evidence type="ECO:0000256" key="1">
    <source>
        <dbReference type="ARBA" id="ARBA00005417"/>
    </source>
</evidence>
<keyword evidence="2" id="KW-0813">Transport</keyword>
<dbReference type="FunFam" id="3.40.50.300:FF:000425">
    <property type="entry name" value="Probable ABC transporter, ATP-binding subunit"/>
    <property type="match status" value="1"/>
</dbReference>
<dbReference type="SUPFAM" id="SSF52540">
    <property type="entry name" value="P-loop containing nucleoside triphosphate hydrolases"/>
    <property type="match status" value="1"/>
</dbReference>
<dbReference type="InterPro" id="IPR003593">
    <property type="entry name" value="AAA+_ATPase"/>
</dbReference>
<proteinExistence type="inferred from homology"/>
<dbReference type="PANTHER" id="PTHR43117:SF4">
    <property type="entry name" value="OSMOPROTECTANT IMPORT ATP-BINDING PROTEIN OSMV"/>
    <property type="match status" value="1"/>
</dbReference>
<protein>
    <submittedName>
        <fullName evidence="6">ATP-binding cassette domain-containing protein</fullName>
    </submittedName>
</protein>
<evidence type="ECO:0000256" key="3">
    <source>
        <dbReference type="ARBA" id="ARBA00022741"/>
    </source>
</evidence>
<organism evidence="6 7">
    <name type="scientific">Fulvivirga sediminis</name>
    <dbReference type="NCBI Taxonomy" id="2803949"/>
    <lineage>
        <taxon>Bacteria</taxon>
        <taxon>Pseudomonadati</taxon>
        <taxon>Bacteroidota</taxon>
        <taxon>Cytophagia</taxon>
        <taxon>Cytophagales</taxon>
        <taxon>Fulvivirgaceae</taxon>
        <taxon>Fulvivirga</taxon>
    </lineage>
</organism>
<evidence type="ECO:0000259" key="5">
    <source>
        <dbReference type="PROSITE" id="PS50893"/>
    </source>
</evidence>
<dbReference type="AlphaFoldDB" id="A0A937F561"/>
<dbReference type="PROSITE" id="PS00211">
    <property type="entry name" value="ABC_TRANSPORTER_1"/>
    <property type="match status" value="1"/>
</dbReference>
<dbReference type="InterPro" id="IPR003439">
    <property type="entry name" value="ABC_transporter-like_ATP-bd"/>
</dbReference>
<comment type="similarity">
    <text evidence="1">Belongs to the ABC transporter superfamily.</text>
</comment>
<dbReference type="PANTHER" id="PTHR43117">
    <property type="entry name" value="OSMOPROTECTANT IMPORT ATP-BINDING PROTEIN OSMV"/>
    <property type="match status" value="1"/>
</dbReference>
<keyword evidence="4 6" id="KW-0067">ATP-binding</keyword>
<gene>
    <name evidence="6" type="ORF">JL102_00165</name>
</gene>
<dbReference type="InterPro" id="IPR017871">
    <property type="entry name" value="ABC_transporter-like_CS"/>
</dbReference>
<evidence type="ECO:0000313" key="7">
    <source>
        <dbReference type="Proteomes" id="UP000659388"/>
    </source>
</evidence>
<dbReference type="GO" id="GO:0015697">
    <property type="term" value="P:quaternary ammonium group transport"/>
    <property type="evidence" value="ECO:0007669"/>
    <property type="project" value="UniProtKB-ARBA"/>
</dbReference>
<name>A0A937F561_9BACT</name>
<dbReference type="PROSITE" id="PS50893">
    <property type="entry name" value="ABC_TRANSPORTER_2"/>
    <property type="match status" value="1"/>
</dbReference>
<evidence type="ECO:0000256" key="4">
    <source>
        <dbReference type="ARBA" id="ARBA00022840"/>
    </source>
</evidence>
<evidence type="ECO:0000256" key="2">
    <source>
        <dbReference type="ARBA" id="ARBA00022448"/>
    </source>
</evidence>
<reference evidence="6" key="1">
    <citation type="submission" date="2021-01" db="EMBL/GenBank/DDBJ databases">
        <title>Fulvivirga kasyanovii gen. nov., sp nov., a novel member of the phylum Bacteroidetes isolated from seawater in a mussel farm.</title>
        <authorList>
            <person name="Zhao L.-H."/>
            <person name="Wang Z.-J."/>
        </authorList>
    </citation>
    <scope>NUCLEOTIDE SEQUENCE</scope>
    <source>
        <strain evidence="6">2943</strain>
    </source>
</reference>
<dbReference type="SMART" id="SM00382">
    <property type="entry name" value="AAA"/>
    <property type="match status" value="1"/>
</dbReference>
<dbReference type="RefSeq" id="WP_202241390.1">
    <property type="nucleotide sequence ID" value="NZ_JAESIY010000001.1"/>
</dbReference>
<comment type="caution">
    <text evidence="6">The sequence shown here is derived from an EMBL/GenBank/DDBJ whole genome shotgun (WGS) entry which is preliminary data.</text>
</comment>
<dbReference type="GO" id="GO:0005524">
    <property type="term" value="F:ATP binding"/>
    <property type="evidence" value="ECO:0007669"/>
    <property type="project" value="UniProtKB-KW"/>
</dbReference>
<dbReference type="GO" id="GO:0016887">
    <property type="term" value="F:ATP hydrolysis activity"/>
    <property type="evidence" value="ECO:0007669"/>
    <property type="project" value="InterPro"/>
</dbReference>
<evidence type="ECO:0000313" key="6">
    <source>
        <dbReference type="EMBL" id="MBL3654525.1"/>
    </source>
</evidence>